<evidence type="ECO:0000313" key="3">
    <source>
        <dbReference type="Proteomes" id="UP000559256"/>
    </source>
</evidence>
<accession>A0A8H5LKA1</accession>
<gene>
    <name evidence="2" type="ORF">D9758_009112</name>
</gene>
<dbReference type="Proteomes" id="UP000559256">
    <property type="component" value="Unassembled WGS sequence"/>
</dbReference>
<dbReference type="EMBL" id="JAACJM010000043">
    <property type="protein sequence ID" value="KAF5360264.1"/>
    <property type="molecule type" value="Genomic_DNA"/>
</dbReference>
<organism evidence="2 3">
    <name type="scientific">Tetrapyrgos nigripes</name>
    <dbReference type="NCBI Taxonomy" id="182062"/>
    <lineage>
        <taxon>Eukaryota</taxon>
        <taxon>Fungi</taxon>
        <taxon>Dikarya</taxon>
        <taxon>Basidiomycota</taxon>
        <taxon>Agaricomycotina</taxon>
        <taxon>Agaricomycetes</taxon>
        <taxon>Agaricomycetidae</taxon>
        <taxon>Agaricales</taxon>
        <taxon>Marasmiineae</taxon>
        <taxon>Marasmiaceae</taxon>
        <taxon>Tetrapyrgos</taxon>
    </lineage>
</organism>
<feature type="compositionally biased region" description="Basic residues" evidence="1">
    <location>
        <begin position="316"/>
        <end position="334"/>
    </location>
</feature>
<feature type="region of interest" description="Disordered" evidence="1">
    <location>
        <begin position="312"/>
        <end position="341"/>
    </location>
</feature>
<name>A0A8H5LKA1_9AGAR</name>
<evidence type="ECO:0000256" key="1">
    <source>
        <dbReference type="SAM" id="MobiDB-lite"/>
    </source>
</evidence>
<keyword evidence="3" id="KW-1185">Reference proteome</keyword>
<dbReference type="InterPro" id="IPR032675">
    <property type="entry name" value="LRR_dom_sf"/>
</dbReference>
<dbReference type="SUPFAM" id="SSF52047">
    <property type="entry name" value="RNI-like"/>
    <property type="match status" value="1"/>
</dbReference>
<protein>
    <submittedName>
        <fullName evidence="2">Uncharacterized protein</fullName>
    </submittedName>
</protein>
<reference evidence="2 3" key="1">
    <citation type="journal article" date="2020" name="ISME J.">
        <title>Uncovering the hidden diversity of litter-decomposition mechanisms in mushroom-forming fungi.</title>
        <authorList>
            <person name="Floudas D."/>
            <person name="Bentzer J."/>
            <person name="Ahren D."/>
            <person name="Johansson T."/>
            <person name="Persson P."/>
            <person name="Tunlid A."/>
        </authorList>
    </citation>
    <scope>NUCLEOTIDE SEQUENCE [LARGE SCALE GENOMIC DNA]</scope>
    <source>
        <strain evidence="2 3">CBS 291.85</strain>
    </source>
</reference>
<dbReference type="AlphaFoldDB" id="A0A8H5LKA1"/>
<evidence type="ECO:0000313" key="2">
    <source>
        <dbReference type="EMBL" id="KAF5360264.1"/>
    </source>
</evidence>
<dbReference type="Gene3D" id="3.80.10.10">
    <property type="entry name" value="Ribonuclease Inhibitor"/>
    <property type="match status" value="1"/>
</dbReference>
<comment type="caution">
    <text evidence="2">The sequence shown here is derived from an EMBL/GenBank/DDBJ whole genome shotgun (WGS) entry which is preliminary data.</text>
</comment>
<sequence>MGIRALYHLSEKSDLSFPILEEFTFEPTREYWFGQESFMLGNVFKLPRLSSLKFLLNSCFHFESFDSFPFPLSNLKHLHLYACHRDAMDLRELLRACPLLETCNLIAVPNFKVAGIENDLPTDEFPHLRHLTLKFGGIIGSPGFLNGVRLPALEKLDLHLPKYFAPEPDEDDNHPHILPYLTSLHDRAPFPLRELTLAYCVHDKAADIVTFLKRFNSTLQTLNLDDCKLDVPVFCGALRATTECKVPLPNLTKISITQTQEEEYYDLDDPEEAGFDHPRETDIIIADMVLSRWRPYADDEDVVDKDTEIGKEVASRSKKGGKKKVGRGKGKGKVKGTTETSIPTTKWPVAKLTRGFTFLTYHRDLEEEAMAKLNECKEEGMPLEVDWGKIPDYDSGH</sequence>
<proteinExistence type="predicted"/>